<feature type="domain" description="Quinolinate phosphoribosyl transferase N-terminal" evidence="2">
    <location>
        <begin position="45"/>
        <end position="109"/>
    </location>
</feature>
<dbReference type="Gramene" id="PRQ52632">
    <property type="protein sequence ID" value="PRQ52632"/>
    <property type="gene ID" value="RchiOBHm_Chr2g0157601"/>
</dbReference>
<keyword evidence="3" id="KW-0328">Glycosyltransferase</keyword>
<organism evidence="3 4">
    <name type="scientific">Rosa chinensis</name>
    <name type="common">China rose</name>
    <dbReference type="NCBI Taxonomy" id="74649"/>
    <lineage>
        <taxon>Eukaryota</taxon>
        <taxon>Viridiplantae</taxon>
        <taxon>Streptophyta</taxon>
        <taxon>Embryophyta</taxon>
        <taxon>Tracheophyta</taxon>
        <taxon>Spermatophyta</taxon>
        <taxon>Magnoliopsida</taxon>
        <taxon>eudicotyledons</taxon>
        <taxon>Gunneridae</taxon>
        <taxon>Pentapetalae</taxon>
        <taxon>rosids</taxon>
        <taxon>fabids</taxon>
        <taxon>Rosales</taxon>
        <taxon>Rosaceae</taxon>
        <taxon>Rosoideae</taxon>
        <taxon>Rosoideae incertae sedis</taxon>
        <taxon>Rosa</taxon>
    </lineage>
</organism>
<keyword evidence="4" id="KW-1185">Reference proteome</keyword>
<keyword evidence="3" id="KW-0808">Transferase</keyword>
<dbReference type="SUPFAM" id="SSF54675">
    <property type="entry name" value="Nicotinate/Quinolinate PRTase N-terminal domain-like"/>
    <property type="match status" value="1"/>
</dbReference>
<dbReference type="InterPro" id="IPR037128">
    <property type="entry name" value="Quinolinate_PRibosylTase_N_sf"/>
</dbReference>
<dbReference type="Gene3D" id="3.90.1170.20">
    <property type="entry name" value="Quinolinate phosphoribosyl transferase, N-terminal domain"/>
    <property type="match status" value="1"/>
</dbReference>
<dbReference type="InterPro" id="IPR027277">
    <property type="entry name" value="NadC/ModD"/>
</dbReference>
<evidence type="ECO:0000313" key="4">
    <source>
        <dbReference type="Proteomes" id="UP000238479"/>
    </source>
</evidence>
<dbReference type="GO" id="GO:0034213">
    <property type="term" value="P:quinolinate catabolic process"/>
    <property type="evidence" value="ECO:0007669"/>
    <property type="project" value="TreeGrafter"/>
</dbReference>
<dbReference type="STRING" id="74649.A0A2P6S1S4"/>
<proteinExistence type="predicted"/>
<evidence type="ECO:0000313" key="3">
    <source>
        <dbReference type="EMBL" id="PRQ52632.1"/>
    </source>
</evidence>
<evidence type="ECO:0000256" key="1">
    <source>
        <dbReference type="SAM" id="Phobius"/>
    </source>
</evidence>
<sequence>MSTVQTEKPNLSYESLPIKPPSHPTYDLLGVIKSALAEDTGDRGDVTCLATIPSEMEVEAHFLAKENCIVAGIALAEMVFYEVDPTLKVEWSQKDGDSVHKGLESGKVYGNSGVSVIFLVVVVYGDFAIDS</sequence>
<protein>
    <submittedName>
        <fullName evidence="3">Putative nicotinate-nucleotide diphosphorylase (Carboxylating)</fullName>
        <ecNumber evidence="3">2.4.2.19</ecNumber>
    </submittedName>
</protein>
<dbReference type="PANTHER" id="PTHR32179">
    <property type="entry name" value="NICOTINATE-NUCLEOTIDE PYROPHOSPHORYLASE [CARBOXYLATING]"/>
    <property type="match status" value="1"/>
</dbReference>
<keyword evidence="1" id="KW-1133">Transmembrane helix</keyword>
<dbReference type="EMBL" id="PDCK01000040">
    <property type="protein sequence ID" value="PRQ52632.1"/>
    <property type="molecule type" value="Genomic_DNA"/>
</dbReference>
<dbReference type="AlphaFoldDB" id="A0A2P6S1S4"/>
<dbReference type="GO" id="GO:0005737">
    <property type="term" value="C:cytoplasm"/>
    <property type="evidence" value="ECO:0007669"/>
    <property type="project" value="TreeGrafter"/>
</dbReference>
<dbReference type="Proteomes" id="UP000238479">
    <property type="component" value="Chromosome 2"/>
</dbReference>
<dbReference type="PANTHER" id="PTHR32179:SF3">
    <property type="entry name" value="NICOTINATE-NUCLEOTIDE PYROPHOSPHORYLASE [CARBOXYLATING]"/>
    <property type="match status" value="1"/>
</dbReference>
<dbReference type="GO" id="GO:0004514">
    <property type="term" value="F:nicotinate-nucleotide diphosphorylase (carboxylating) activity"/>
    <property type="evidence" value="ECO:0007669"/>
    <property type="project" value="UniProtKB-EC"/>
</dbReference>
<dbReference type="Pfam" id="PF02749">
    <property type="entry name" value="QRPTase_N"/>
    <property type="match status" value="1"/>
</dbReference>
<dbReference type="InterPro" id="IPR022412">
    <property type="entry name" value="Quinolinate_PRibosylTrfase_N"/>
</dbReference>
<feature type="transmembrane region" description="Helical" evidence="1">
    <location>
        <begin position="108"/>
        <end position="129"/>
    </location>
</feature>
<accession>A0A2P6S1S4</accession>
<comment type="caution">
    <text evidence="3">The sequence shown here is derived from an EMBL/GenBank/DDBJ whole genome shotgun (WGS) entry which is preliminary data.</text>
</comment>
<dbReference type="EC" id="2.4.2.19" evidence="3"/>
<name>A0A2P6S1S4_ROSCH</name>
<keyword evidence="1" id="KW-0812">Transmembrane</keyword>
<evidence type="ECO:0000259" key="2">
    <source>
        <dbReference type="Pfam" id="PF02749"/>
    </source>
</evidence>
<dbReference type="GO" id="GO:0009435">
    <property type="term" value="P:NAD+ biosynthetic process"/>
    <property type="evidence" value="ECO:0007669"/>
    <property type="project" value="TreeGrafter"/>
</dbReference>
<keyword evidence="1" id="KW-0472">Membrane</keyword>
<gene>
    <name evidence="3" type="ORF">RchiOBHm_Chr2g0157601</name>
</gene>
<reference evidence="3 4" key="1">
    <citation type="journal article" date="2018" name="Nat. Genet.">
        <title>The Rosa genome provides new insights in the design of modern roses.</title>
        <authorList>
            <person name="Bendahmane M."/>
        </authorList>
    </citation>
    <scope>NUCLEOTIDE SEQUENCE [LARGE SCALE GENOMIC DNA]</scope>
    <source>
        <strain evidence="4">cv. Old Blush</strain>
    </source>
</reference>